<dbReference type="Proteomes" id="UP000076871">
    <property type="component" value="Unassembled WGS sequence"/>
</dbReference>
<dbReference type="AlphaFoldDB" id="A0A165ANJ7"/>
<accession>A0A165ANJ7</accession>
<gene>
    <name evidence="1" type="ORF">LAESUDRAFT_765645</name>
</gene>
<organism evidence="1 2">
    <name type="scientific">Laetiporus sulphureus 93-53</name>
    <dbReference type="NCBI Taxonomy" id="1314785"/>
    <lineage>
        <taxon>Eukaryota</taxon>
        <taxon>Fungi</taxon>
        <taxon>Dikarya</taxon>
        <taxon>Basidiomycota</taxon>
        <taxon>Agaricomycotina</taxon>
        <taxon>Agaricomycetes</taxon>
        <taxon>Polyporales</taxon>
        <taxon>Laetiporus</taxon>
    </lineage>
</organism>
<dbReference type="EMBL" id="KV427990">
    <property type="protein sequence ID" value="KZS99353.1"/>
    <property type="molecule type" value="Genomic_DNA"/>
</dbReference>
<name>A0A165ANJ7_9APHY</name>
<proteinExistence type="predicted"/>
<dbReference type="InParanoid" id="A0A165ANJ7"/>
<dbReference type="RefSeq" id="XP_040757094.1">
    <property type="nucleotide sequence ID" value="XM_040913751.1"/>
</dbReference>
<keyword evidence="2" id="KW-1185">Reference proteome</keyword>
<sequence length="109" mass="12488">MPLTFVTERRIQERKVSLWIKSIPKETPNPSTPLLPPHPYATFPAIDVINFALSKSYHPHSIHKNPKGTLSKNIGPTVHATIQQYKVLQQLHIAAKFTEEQIKCRDRIL</sequence>
<evidence type="ECO:0000313" key="2">
    <source>
        <dbReference type="Proteomes" id="UP000076871"/>
    </source>
</evidence>
<reference evidence="1 2" key="1">
    <citation type="journal article" date="2016" name="Mol. Biol. Evol.">
        <title>Comparative Genomics of Early-Diverging Mushroom-Forming Fungi Provides Insights into the Origins of Lignocellulose Decay Capabilities.</title>
        <authorList>
            <person name="Nagy L.G."/>
            <person name="Riley R."/>
            <person name="Tritt A."/>
            <person name="Adam C."/>
            <person name="Daum C."/>
            <person name="Floudas D."/>
            <person name="Sun H."/>
            <person name="Yadav J.S."/>
            <person name="Pangilinan J."/>
            <person name="Larsson K.H."/>
            <person name="Matsuura K."/>
            <person name="Barry K."/>
            <person name="Labutti K."/>
            <person name="Kuo R."/>
            <person name="Ohm R.A."/>
            <person name="Bhattacharya S.S."/>
            <person name="Shirouzu T."/>
            <person name="Yoshinaga Y."/>
            <person name="Martin F.M."/>
            <person name="Grigoriev I.V."/>
            <person name="Hibbett D.S."/>
        </authorList>
    </citation>
    <scope>NUCLEOTIDE SEQUENCE [LARGE SCALE GENOMIC DNA]</scope>
    <source>
        <strain evidence="1 2">93-53</strain>
    </source>
</reference>
<dbReference type="GeneID" id="63830779"/>
<protein>
    <submittedName>
        <fullName evidence="1">Uncharacterized protein</fullName>
    </submittedName>
</protein>
<evidence type="ECO:0000313" key="1">
    <source>
        <dbReference type="EMBL" id="KZS99353.1"/>
    </source>
</evidence>